<dbReference type="InterPro" id="IPR006047">
    <property type="entry name" value="GH13_cat_dom"/>
</dbReference>
<gene>
    <name evidence="6" type="primary">glgE</name>
    <name evidence="9" type="ORF">CAL24_11115</name>
</gene>
<dbReference type="AlphaFoldDB" id="A0A261VPQ7"/>
<dbReference type="Proteomes" id="UP000215633">
    <property type="component" value="Unassembled WGS sequence"/>
</dbReference>
<dbReference type="HAMAP" id="MF_02124">
    <property type="entry name" value="GlgE"/>
    <property type="match status" value="1"/>
</dbReference>
<evidence type="ECO:0000256" key="3">
    <source>
        <dbReference type="ARBA" id="ARBA00022679"/>
    </source>
</evidence>
<name>A0A261VPQ7_9BORD</name>
<dbReference type="GO" id="GO:0030979">
    <property type="term" value="P:alpha-glucan biosynthetic process"/>
    <property type="evidence" value="ECO:0007669"/>
    <property type="project" value="UniProtKB-UniRule"/>
</dbReference>
<evidence type="ECO:0000313" key="10">
    <source>
        <dbReference type="Proteomes" id="UP000215633"/>
    </source>
</evidence>
<dbReference type="Pfam" id="PF11896">
    <property type="entry name" value="GlgE_dom_N_S"/>
    <property type="match status" value="1"/>
</dbReference>
<comment type="caution">
    <text evidence="9">The sequence shown here is derived from an EMBL/GenBank/DDBJ whole genome shotgun (WGS) entry which is preliminary data.</text>
</comment>
<reference evidence="10" key="1">
    <citation type="submission" date="2017-05" db="EMBL/GenBank/DDBJ databases">
        <title>Complete and WGS of Bordetella genogroups.</title>
        <authorList>
            <person name="Spilker T."/>
            <person name="Lipuma J."/>
        </authorList>
    </citation>
    <scope>NUCLEOTIDE SEQUENCE [LARGE SCALE GENOMIC DNA]</scope>
    <source>
        <strain evidence="10">AU8256</strain>
    </source>
</reference>
<keyword evidence="4 6" id="KW-0119">Carbohydrate metabolism</keyword>
<feature type="domain" description="Glycosyl hydrolase family 13 catalytic" evidence="8">
    <location>
        <begin position="625"/>
        <end position="974"/>
    </location>
</feature>
<feature type="active site" description="Proton donor" evidence="6">
    <location>
        <position position="838"/>
    </location>
</feature>
<dbReference type="GO" id="GO:0004553">
    <property type="term" value="F:hydrolase activity, hydrolyzing O-glycosyl compounds"/>
    <property type="evidence" value="ECO:0007669"/>
    <property type="project" value="InterPro"/>
</dbReference>
<dbReference type="EC" id="2.4.99.16" evidence="6"/>
<feature type="binding site" evidence="6">
    <location>
        <begin position="949"/>
        <end position="950"/>
    </location>
    <ligand>
        <name>alpha-maltose 1-phosphate</name>
        <dbReference type="ChEBI" id="CHEBI:63576"/>
    </ligand>
</feature>
<feature type="binding site" evidence="6">
    <location>
        <position position="810"/>
    </location>
    <ligand>
        <name>alpha-maltose 1-phosphate</name>
        <dbReference type="ChEBI" id="CHEBI:63576"/>
    </ligand>
</feature>
<evidence type="ECO:0000256" key="4">
    <source>
        <dbReference type="ARBA" id="ARBA00023277"/>
    </source>
</evidence>
<evidence type="ECO:0000256" key="7">
    <source>
        <dbReference type="SAM" id="MobiDB-lite"/>
    </source>
</evidence>
<comment type="subunit">
    <text evidence="1 6">Homodimer.</text>
</comment>
<keyword evidence="2 6" id="KW-0328">Glycosyltransferase</keyword>
<dbReference type="GO" id="GO:0016758">
    <property type="term" value="F:hexosyltransferase activity"/>
    <property type="evidence" value="ECO:0007669"/>
    <property type="project" value="UniProtKB-UniRule"/>
</dbReference>
<feature type="site" description="Transition state stabilizer" evidence="6">
    <location>
        <position position="896"/>
    </location>
</feature>
<dbReference type="PANTHER" id="PTHR47786">
    <property type="entry name" value="ALPHA-1,4-GLUCAN:MALTOSE-1-PHOSPHATE MALTOSYLTRANSFERASE"/>
    <property type="match status" value="1"/>
</dbReference>
<keyword evidence="9" id="KW-0456">Lyase</keyword>
<dbReference type="InterPro" id="IPR021828">
    <property type="entry name" value="GlgE_dom_N/S"/>
</dbReference>
<dbReference type="InterPro" id="IPR017853">
    <property type="entry name" value="GH"/>
</dbReference>
<dbReference type="Gene3D" id="2.60.40.1180">
    <property type="entry name" value="Golgi alpha-mannosidase II"/>
    <property type="match status" value="1"/>
</dbReference>
<keyword evidence="10" id="KW-1185">Reference proteome</keyword>
<dbReference type="SMART" id="SM00642">
    <property type="entry name" value="Aamy"/>
    <property type="match status" value="1"/>
</dbReference>
<dbReference type="PANTHER" id="PTHR47786:SF2">
    <property type="entry name" value="GLYCOSYL HYDROLASE FAMILY 13 CATALYTIC DOMAIN-CONTAINING PROTEIN"/>
    <property type="match status" value="1"/>
</dbReference>
<dbReference type="InterPro" id="IPR013783">
    <property type="entry name" value="Ig-like_fold"/>
</dbReference>
<keyword evidence="3 6" id="KW-0808">Transferase</keyword>
<dbReference type="CDD" id="cd11344">
    <property type="entry name" value="AmyAc_GlgE_like"/>
    <property type="match status" value="1"/>
</dbReference>
<organism evidence="9 10">
    <name type="scientific">Bordetella genomosp. 2</name>
    <dbReference type="NCBI Taxonomy" id="1983456"/>
    <lineage>
        <taxon>Bacteria</taxon>
        <taxon>Pseudomonadati</taxon>
        <taxon>Pseudomonadota</taxon>
        <taxon>Betaproteobacteria</taxon>
        <taxon>Burkholderiales</taxon>
        <taxon>Alcaligenaceae</taxon>
        <taxon>Bordetella</taxon>
    </lineage>
</organism>
<dbReference type="RefSeq" id="WP_094806732.1">
    <property type="nucleotide sequence ID" value="NZ_NEVT01000006.1"/>
</dbReference>
<dbReference type="Gene3D" id="3.20.20.80">
    <property type="entry name" value="Glycosidases"/>
    <property type="match status" value="2"/>
</dbReference>
<comment type="similarity">
    <text evidence="6">Belongs to the glycosyl hydrolase 13 family. GlgE subfamily.</text>
</comment>
<comment type="catalytic activity">
    <reaction evidence="5 6">
        <text>alpha-maltose 1-phosphate + [(1-&gt;4)-alpha-D-glucosyl](n) = [(1-&gt;4)-alpha-D-glucosyl](n+2) + phosphate</text>
        <dbReference type="Rhea" id="RHEA:42692"/>
        <dbReference type="Rhea" id="RHEA-COMP:9584"/>
        <dbReference type="Rhea" id="RHEA-COMP:10183"/>
        <dbReference type="ChEBI" id="CHEBI:15444"/>
        <dbReference type="ChEBI" id="CHEBI:43474"/>
        <dbReference type="ChEBI" id="CHEBI:63576"/>
        <dbReference type="EC" id="2.4.99.16"/>
    </reaction>
</comment>
<evidence type="ECO:0000256" key="6">
    <source>
        <dbReference type="HAMAP-Rule" id="MF_02124"/>
    </source>
</evidence>
<comment type="function">
    <text evidence="6">Maltosyltransferase that uses maltose 1-phosphate (M1P) as the sugar donor to elongate linear or branched alpha-(1-&gt;4)-glucans. Is involved in a branched alpha-glucan biosynthetic pathway from trehalose, together with TreS, Mak and GlgB.</text>
</comment>
<dbReference type="EMBL" id="NEVT01000006">
    <property type="protein sequence ID" value="OZI75761.1"/>
    <property type="molecule type" value="Genomic_DNA"/>
</dbReference>
<accession>A0A261VPQ7</accession>
<evidence type="ECO:0000256" key="2">
    <source>
        <dbReference type="ARBA" id="ARBA00022676"/>
    </source>
</evidence>
<protein>
    <recommendedName>
        <fullName evidence="6">Alpha-1,4-glucan:maltose-1-phosphate maltosyltransferase</fullName>
        <shortName evidence="6">GMPMT</shortName>
        <ecNumber evidence="6">2.4.99.16</ecNumber>
    </recommendedName>
    <alternativeName>
        <fullName evidence="6">(1-&gt;4)-alpha-D-glucan:maltose-1-phosphate alpha-D-maltosyltransferase</fullName>
    </alternativeName>
</protein>
<dbReference type="SUPFAM" id="SSF51445">
    <property type="entry name" value="(Trans)glycosidases"/>
    <property type="match status" value="2"/>
</dbReference>
<sequence length="1078" mass="118889">MESPPRHAGAPPDPAAAAGQPLRIYYARGGRVGRLREPPDCPWDALCRQVREAGFNLLLTDPLWLRAPGSADSPVPLDLDRPDPGFDDGPELEASLRRLAARGADRGVAVLMDLVLDRVAVGPDAARHDPDWYRAPAHDPARDPRTALAERGVRHLRAGPLPPAFIHAWSERLARWLDAGLGGFRCDAPQRIGADDWHALLAPLRAAFPDRLFLAWTPGLDPQQVKALRRAGFDAVFSSLPWWDFKSTWLAEEHARLQAVAPVIASAPDTAAGLPDAQALRALWAAAVSGDGIMIADGIDTRPEAYAQLNAWLCAMPPAGPLRVAGGGDGRCSVLVRQDAATGPADGGARVLLANPAADAPARVDWDRIGRLLPAGALELDGVPAELRLRGDALGPGAAAVFTVKPARPVQVPATGRRAGPRAQRGARIAVENVAPAVDGGLFAAKCVAHDRVRVQADIYTDGHEKLAAQVLWRAADETEWRSAPMRELANDRWEAHISPCRVGRHEFLVSAWRDTWQTFRADLVKKRDAGQDLQADLLDGAALLRDALARGQDMASDEVVLAPLKAALEAGPGADPAQRAAALLDDGVAAAMHALSDKPFHYLSPAPYPLWVDRPLARFASWYELFPRSQAATPGVHGTFDDVIARLPEVRDMGFDVLYLPPIHPIGRTHRKGPNNSLESLDDDVGSPYAIGAPEGGHDAVHPELGTLADFLRLVRRTREHGMEIALDFAIQCSPDHPWLARHPDWFERRADGTIRYAENPPKKYEDIVNVSFYGSSGRRARKSSLWLALRDIVLFWIEHGVRIFRVDNPHTKPLPFWEWLIGEVQGRHPDVIFLSEAFTRPKMMYRLAKVGFTQSYTYFTWRNTRRELTEYLQELSSAPAADFFRPNFFVNTPDINPYFLQTSGRPGFLIRAALAATTSGLWGVYSGFELCEFQPVPGKEEYLDSEKYQLRQRDWQAPGNIIAQIARLNAIRRANPALQTHSGFNALESGNEQVLCFWKATPCLGNVVLAVISLDPHEPQTARIEAPFWLLGQPDHGVLQADDLLADTREAWHGKWREIPLRPEQPYRLWRLSAHD</sequence>
<feature type="binding site" evidence="6">
    <location>
        <position position="768"/>
    </location>
    <ligand>
        <name>alpha-maltose 1-phosphate</name>
        <dbReference type="ChEBI" id="CHEBI:63576"/>
    </ligand>
</feature>
<dbReference type="InterPro" id="IPR013780">
    <property type="entry name" value="Glyco_hydro_b"/>
</dbReference>
<feature type="region of interest" description="Disordered" evidence="7">
    <location>
        <begin position="1"/>
        <end position="21"/>
    </location>
</feature>
<feature type="binding site" evidence="6">
    <location>
        <position position="673"/>
    </location>
    <ligand>
        <name>alpha-maltose 1-phosphate</name>
        <dbReference type="ChEBI" id="CHEBI:63576"/>
    </ligand>
</feature>
<dbReference type="InterPro" id="IPR049171">
    <property type="entry name" value="GLGE_C"/>
</dbReference>
<dbReference type="Gene3D" id="2.60.40.10">
    <property type="entry name" value="Immunoglobulins"/>
    <property type="match status" value="1"/>
</dbReference>
<evidence type="ECO:0000256" key="5">
    <source>
        <dbReference type="ARBA" id="ARBA00048735"/>
    </source>
</evidence>
<dbReference type="Gene3D" id="1.20.58.80">
    <property type="entry name" value="Phosphotransferase system, lactose/cellobiose-type IIA subunit"/>
    <property type="match status" value="1"/>
</dbReference>
<dbReference type="GO" id="GO:0016829">
    <property type="term" value="F:lyase activity"/>
    <property type="evidence" value="ECO:0007669"/>
    <property type="project" value="UniProtKB-KW"/>
</dbReference>
<evidence type="ECO:0000259" key="8">
    <source>
        <dbReference type="SMART" id="SM00642"/>
    </source>
</evidence>
<evidence type="ECO:0000256" key="1">
    <source>
        <dbReference type="ARBA" id="ARBA00011738"/>
    </source>
</evidence>
<feature type="active site" description="Nucleophile" evidence="6">
    <location>
        <position position="809"/>
    </location>
</feature>
<proteinExistence type="inferred from homology"/>
<feature type="binding site" evidence="6">
    <location>
        <position position="733"/>
    </location>
    <ligand>
        <name>alpha-maltose 1-phosphate</name>
        <dbReference type="ChEBI" id="CHEBI:63576"/>
    </ligand>
</feature>
<dbReference type="Pfam" id="PF21702">
    <property type="entry name" value="GLGE_C"/>
    <property type="match status" value="1"/>
</dbReference>
<evidence type="ECO:0000313" key="9">
    <source>
        <dbReference type="EMBL" id="OZI75761.1"/>
    </source>
</evidence>
<dbReference type="InterPro" id="IPR026585">
    <property type="entry name" value="GlgE"/>
</dbReference>